<sequence length="49" mass="5873">MFQVSDDWVLTARSQCIKTPLQLDIQVNIYLRQTSYILTHRERLYKESA</sequence>
<protein>
    <submittedName>
        <fullName evidence="1">Uncharacterized protein</fullName>
    </submittedName>
</protein>
<evidence type="ECO:0000313" key="1">
    <source>
        <dbReference type="EMBL" id="JAH62100.1"/>
    </source>
</evidence>
<accession>A0A0E9UA88</accession>
<dbReference type="AlphaFoldDB" id="A0A0E9UA88"/>
<reference evidence="1" key="2">
    <citation type="journal article" date="2015" name="Fish Shellfish Immunol.">
        <title>Early steps in the European eel (Anguilla anguilla)-Vibrio vulnificus interaction in the gills: Role of the RtxA13 toxin.</title>
        <authorList>
            <person name="Callol A."/>
            <person name="Pajuelo D."/>
            <person name="Ebbesson L."/>
            <person name="Teles M."/>
            <person name="MacKenzie S."/>
            <person name="Amaro C."/>
        </authorList>
    </citation>
    <scope>NUCLEOTIDE SEQUENCE</scope>
</reference>
<organism evidence="1">
    <name type="scientific">Anguilla anguilla</name>
    <name type="common">European freshwater eel</name>
    <name type="synonym">Muraena anguilla</name>
    <dbReference type="NCBI Taxonomy" id="7936"/>
    <lineage>
        <taxon>Eukaryota</taxon>
        <taxon>Metazoa</taxon>
        <taxon>Chordata</taxon>
        <taxon>Craniata</taxon>
        <taxon>Vertebrata</taxon>
        <taxon>Euteleostomi</taxon>
        <taxon>Actinopterygii</taxon>
        <taxon>Neopterygii</taxon>
        <taxon>Teleostei</taxon>
        <taxon>Anguilliformes</taxon>
        <taxon>Anguillidae</taxon>
        <taxon>Anguilla</taxon>
    </lineage>
</organism>
<proteinExistence type="predicted"/>
<reference evidence="1" key="1">
    <citation type="submission" date="2014-11" db="EMBL/GenBank/DDBJ databases">
        <authorList>
            <person name="Amaro Gonzalez C."/>
        </authorList>
    </citation>
    <scope>NUCLEOTIDE SEQUENCE</scope>
</reference>
<name>A0A0E9UA88_ANGAN</name>
<dbReference type="EMBL" id="GBXM01046477">
    <property type="protein sequence ID" value="JAH62100.1"/>
    <property type="molecule type" value="Transcribed_RNA"/>
</dbReference>